<protein>
    <submittedName>
        <fullName evidence="8">Uncharacterized protein</fullName>
    </submittedName>
</protein>
<evidence type="ECO:0000313" key="8">
    <source>
        <dbReference type="EMBL" id="KPK63091.1"/>
    </source>
</evidence>
<name>A0A0S8FQT7_UNCW3</name>
<proteinExistence type="predicted"/>
<keyword evidence="3" id="KW-1134">Transmembrane beta strand</keyword>
<dbReference type="STRING" id="1703779.AMJ83_08460"/>
<evidence type="ECO:0000256" key="7">
    <source>
        <dbReference type="ARBA" id="ARBA00023237"/>
    </source>
</evidence>
<keyword evidence="4" id="KW-0812">Transmembrane</keyword>
<sequence>MAVFLMLILLAEADSTDVDTLKTYEVPEIVSFYDGVYIIGETVPAYYEQSITDMLSRFPIARYSCGEGISTVATRGRKPSYTYVYLNGRRQLTDPTGYFNLAQLPLHFFDRLSYGHSLTGAGLSCYNFESKLNRYDKPYSYARFMFGSFQSNIYEMDLTRAITDELGLYLSGSYYKTGGYRENADGQQLSLYSHIYYNRFLPLRLDIFYYENDYGFPGSTLTAVQGRHEDEFLDINGMFAQGNSTVNIFYNVKNMYYIDSLNDRSVVSEIKRLGCDVEYHHDLLGATLDYGVAGYFTSVDGDVTSYKDYPLDLWVRLNKSIHRFALLASGYVGIAGDHETFYFPRLEVGYDIVEPVRIYGALSKDARVPSDLESNAVFDTLNPYACIGGNSDLVPEYCWAEEIGVRSSFFSVAFYRFEFDDFITVAMESTNQYVYVNLDSWRINGCEGYFNIPLFLHHPDTSVTTKIVIGGNGNFLLSGDSIIYTPQYHGGARLSIIRETSRFSFGITVRGELYGRQLDKSGEEVSGFSVVSLAGLVKFMSLSCIARLDNVFDKKYAYVPHYPMASRNFDFSIKWEFWD</sequence>
<keyword evidence="5" id="KW-0732">Signal</keyword>
<dbReference type="InterPro" id="IPR036942">
    <property type="entry name" value="Beta-barrel_TonB_sf"/>
</dbReference>
<evidence type="ECO:0000256" key="5">
    <source>
        <dbReference type="ARBA" id="ARBA00022729"/>
    </source>
</evidence>
<organism evidence="8 9">
    <name type="scientific">candidate division WOR_3 bacterium SM23_42</name>
    <dbReference type="NCBI Taxonomy" id="1703779"/>
    <lineage>
        <taxon>Bacteria</taxon>
        <taxon>Bacteria division WOR-3</taxon>
    </lineage>
</organism>
<evidence type="ECO:0000256" key="4">
    <source>
        <dbReference type="ARBA" id="ARBA00022692"/>
    </source>
</evidence>
<comment type="subcellular location">
    <subcellularLocation>
        <location evidence="1">Cell outer membrane</location>
        <topology evidence="1">Multi-pass membrane protein</topology>
    </subcellularLocation>
</comment>
<dbReference type="PANTHER" id="PTHR30069">
    <property type="entry name" value="TONB-DEPENDENT OUTER MEMBRANE RECEPTOR"/>
    <property type="match status" value="1"/>
</dbReference>
<keyword evidence="7" id="KW-0998">Cell outer membrane</keyword>
<dbReference type="GO" id="GO:0009279">
    <property type="term" value="C:cell outer membrane"/>
    <property type="evidence" value="ECO:0007669"/>
    <property type="project" value="UniProtKB-SubCell"/>
</dbReference>
<evidence type="ECO:0000256" key="3">
    <source>
        <dbReference type="ARBA" id="ARBA00022452"/>
    </source>
</evidence>
<dbReference type="EMBL" id="LJUJ01000019">
    <property type="protein sequence ID" value="KPK63091.1"/>
    <property type="molecule type" value="Genomic_DNA"/>
</dbReference>
<dbReference type="PANTHER" id="PTHR30069:SF29">
    <property type="entry name" value="HEMOGLOBIN AND HEMOGLOBIN-HAPTOGLOBIN-BINDING PROTEIN 1-RELATED"/>
    <property type="match status" value="1"/>
</dbReference>
<gene>
    <name evidence="8" type="ORF">AMJ83_08460</name>
</gene>
<dbReference type="AlphaFoldDB" id="A0A0S8FQT7"/>
<dbReference type="InterPro" id="IPR039426">
    <property type="entry name" value="TonB-dep_rcpt-like"/>
</dbReference>
<keyword evidence="2" id="KW-0813">Transport</keyword>
<keyword evidence="6" id="KW-0472">Membrane</keyword>
<dbReference type="SUPFAM" id="SSF56935">
    <property type="entry name" value="Porins"/>
    <property type="match status" value="1"/>
</dbReference>
<evidence type="ECO:0000256" key="6">
    <source>
        <dbReference type="ARBA" id="ARBA00023136"/>
    </source>
</evidence>
<reference evidence="8 9" key="1">
    <citation type="journal article" date="2015" name="Microbiome">
        <title>Genomic resolution of linkages in carbon, nitrogen, and sulfur cycling among widespread estuary sediment bacteria.</title>
        <authorList>
            <person name="Baker B.J."/>
            <person name="Lazar C.S."/>
            <person name="Teske A.P."/>
            <person name="Dick G.J."/>
        </authorList>
    </citation>
    <scope>NUCLEOTIDE SEQUENCE [LARGE SCALE GENOMIC DNA]</scope>
    <source>
        <strain evidence="8">SM23_42</strain>
    </source>
</reference>
<dbReference type="Proteomes" id="UP000051373">
    <property type="component" value="Unassembled WGS sequence"/>
</dbReference>
<dbReference type="GO" id="GO:0044718">
    <property type="term" value="P:siderophore transmembrane transport"/>
    <property type="evidence" value="ECO:0007669"/>
    <property type="project" value="TreeGrafter"/>
</dbReference>
<comment type="caution">
    <text evidence="8">The sequence shown here is derived from an EMBL/GenBank/DDBJ whole genome shotgun (WGS) entry which is preliminary data.</text>
</comment>
<dbReference type="GO" id="GO:0015344">
    <property type="term" value="F:siderophore uptake transmembrane transporter activity"/>
    <property type="evidence" value="ECO:0007669"/>
    <property type="project" value="TreeGrafter"/>
</dbReference>
<evidence type="ECO:0000256" key="1">
    <source>
        <dbReference type="ARBA" id="ARBA00004571"/>
    </source>
</evidence>
<evidence type="ECO:0000313" key="9">
    <source>
        <dbReference type="Proteomes" id="UP000051373"/>
    </source>
</evidence>
<evidence type="ECO:0000256" key="2">
    <source>
        <dbReference type="ARBA" id="ARBA00022448"/>
    </source>
</evidence>
<dbReference type="Gene3D" id="2.40.170.20">
    <property type="entry name" value="TonB-dependent receptor, beta-barrel domain"/>
    <property type="match status" value="1"/>
</dbReference>
<accession>A0A0S8FQT7</accession>